<geneLocation type="plasmid" evidence="1 2">
    <name>pRUMAL01</name>
</geneLocation>
<reference evidence="2" key="1">
    <citation type="journal article" date="2011" name="J. Bacteriol.">
        <title>Complete genome of the cellulolytic ruminal bacterium Ruminococcus albus 7.</title>
        <authorList>
            <person name="Suen G."/>
            <person name="Stevenson D.M."/>
            <person name="Bruce D.C."/>
            <person name="Chertkov O."/>
            <person name="Copeland A."/>
            <person name="Cheng J.F."/>
            <person name="Detter C."/>
            <person name="Detter J.C."/>
            <person name="Goodwin L.A."/>
            <person name="Han C.S."/>
            <person name="Hauser L.J."/>
            <person name="Ivanova N.N."/>
            <person name="Kyrpides N.C."/>
            <person name="Land M.L."/>
            <person name="Lapidus A."/>
            <person name="Lucas S."/>
            <person name="Ovchinnikova G."/>
            <person name="Pitluck S."/>
            <person name="Tapia R."/>
            <person name="Woyke T."/>
            <person name="Boyum J."/>
            <person name="Mead D."/>
            <person name="Weimer P.J."/>
        </authorList>
    </citation>
    <scope>NUCLEOTIDE SEQUENCE [LARGE SCALE GENOMIC DNA]</scope>
    <source>
        <strain evidence="2">ATCC 27210 / DSM 20455 / JCM 14654 / NCDO 2250 / 7</strain>
        <plasmid evidence="2">pRUMAL01</plasmid>
    </source>
</reference>
<gene>
    <name evidence="1" type="ordered locus">Rumal_3509</name>
</gene>
<evidence type="ECO:0000313" key="2">
    <source>
        <dbReference type="Proteomes" id="UP000006919"/>
    </source>
</evidence>
<evidence type="ECO:0000313" key="1">
    <source>
        <dbReference type="EMBL" id="ADU23954.1"/>
    </source>
</evidence>
<dbReference type="HOGENOM" id="CLU_3084407_0_0_9"/>
<name>E6UJV8_RUMA7</name>
<dbReference type="EMBL" id="CP002404">
    <property type="protein sequence ID" value="ADU23954.1"/>
    <property type="molecule type" value="Genomic_DNA"/>
</dbReference>
<dbReference type="KEGG" id="ral:Rumal_3509"/>
<protein>
    <submittedName>
        <fullName evidence="1">Uncharacterized protein</fullName>
    </submittedName>
</protein>
<proteinExistence type="predicted"/>
<organism evidence="1 2">
    <name type="scientific">Ruminococcus albus (strain ATCC 27210 / DSM 20455 / JCM 14654 / NCDO 2250 / 7)</name>
    <dbReference type="NCBI Taxonomy" id="697329"/>
    <lineage>
        <taxon>Bacteria</taxon>
        <taxon>Bacillati</taxon>
        <taxon>Bacillota</taxon>
        <taxon>Clostridia</taxon>
        <taxon>Eubacteriales</taxon>
        <taxon>Oscillospiraceae</taxon>
        <taxon>Ruminococcus</taxon>
    </lineage>
</organism>
<dbReference type="AlphaFoldDB" id="E6UJV8"/>
<keyword evidence="1" id="KW-0614">Plasmid</keyword>
<dbReference type="Proteomes" id="UP000006919">
    <property type="component" value="Plasmid pRUMAL01"/>
</dbReference>
<dbReference type="RefSeq" id="WP_013483503.1">
    <property type="nucleotide sequence ID" value="NC_014824.1"/>
</dbReference>
<accession>E6UJV8</accession>
<sequence>MTSKQFDEIIKENKELIEKAFPDEYTPVEEIIEQKEKYEVIVKGKDKTDSEA</sequence>